<gene>
    <name evidence="2" type="ORF">OMM_10767</name>
</gene>
<evidence type="ECO:0000313" key="3">
    <source>
        <dbReference type="Proteomes" id="UP000189670"/>
    </source>
</evidence>
<feature type="transmembrane region" description="Helical" evidence="1">
    <location>
        <begin position="12"/>
        <end position="33"/>
    </location>
</feature>
<evidence type="ECO:0000313" key="2">
    <source>
        <dbReference type="EMBL" id="ETR68200.1"/>
    </source>
</evidence>
<reference evidence="3" key="1">
    <citation type="submission" date="2012-11" db="EMBL/GenBank/DDBJ databases">
        <authorList>
            <person name="Lucero-Rivera Y.E."/>
            <person name="Tovar-Ramirez D."/>
        </authorList>
    </citation>
    <scope>NUCLEOTIDE SEQUENCE [LARGE SCALE GENOMIC DNA]</scope>
    <source>
        <strain evidence="3">Araruama</strain>
    </source>
</reference>
<proteinExistence type="predicted"/>
<organism evidence="2 3">
    <name type="scientific">Candidatus Magnetoglobus multicellularis str. Araruama</name>
    <dbReference type="NCBI Taxonomy" id="890399"/>
    <lineage>
        <taxon>Bacteria</taxon>
        <taxon>Pseudomonadati</taxon>
        <taxon>Thermodesulfobacteriota</taxon>
        <taxon>Desulfobacteria</taxon>
        <taxon>Desulfobacterales</taxon>
        <taxon>Desulfobacteraceae</taxon>
        <taxon>Candidatus Magnetoglobus</taxon>
    </lineage>
</organism>
<dbReference type="EMBL" id="ATBP01001037">
    <property type="protein sequence ID" value="ETR68200.1"/>
    <property type="molecule type" value="Genomic_DNA"/>
</dbReference>
<comment type="caution">
    <text evidence="2">The sequence shown here is derived from an EMBL/GenBank/DDBJ whole genome shotgun (WGS) entry which is preliminary data.</text>
</comment>
<dbReference type="Proteomes" id="UP000189670">
    <property type="component" value="Unassembled WGS sequence"/>
</dbReference>
<protein>
    <submittedName>
        <fullName evidence="2">Uncharacterized protein</fullName>
    </submittedName>
</protein>
<sequence length="90" mass="10102">QKTPIIKEREMLVSIIIGVILLVLSITLIIQVIKGENTDIDNAVVGGIVFIIFSFFPMLFPVLKSKWGIRKTQSALLLMVTMPGLIWLQH</sequence>
<dbReference type="AlphaFoldDB" id="A0A1V1P046"/>
<feature type="transmembrane region" description="Helical" evidence="1">
    <location>
        <begin position="45"/>
        <end position="63"/>
    </location>
</feature>
<keyword evidence="1" id="KW-0812">Transmembrane</keyword>
<evidence type="ECO:0000256" key="1">
    <source>
        <dbReference type="SAM" id="Phobius"/>
    </source>
</evidence>
<name>A0A1V1P046_9BACT</name>
<keyword evidence="1" id="KW-0472">Membrane</keyword>
<accession>A0A1V1P046</accession>
<feature type="non-terminal residue" evidence="2">
    <location>
        <position position="1"/>
    </location>
</feature>
<keyword evidence="1" id="KW-1133">Transmembrane helix</keyword>